<reference evidence="1 2" key="1">
    <citation type="journal article" date="2019" name="bioRxiv">
        <title>Genomics, evolutionary history and diagnostics of the Alternaria alternata species group including apple and Asian pear pathotypes.</title>
        <authorList>
            <person name="Armitage A.D."/>
            <person name="Cockerton H.M."/>
            <person name="Sreenivasaprasad S."/>
            <person name="Woodhall J.W."/>
            <person name="Lane C.R."/>
            <person name="Harrison R.J."/>
            <person name="Clarkson J.P."/>
        </authorList>
    </citation>
    <scope>NUCLEOTIDE SEQUENCE [LARGE SCALE GENOMIC DNA]</scope>
    <source>
        <strain evidence="1 2">FERA 650</strain>
    </source>
</reference>
<evidence type="ECO:0000313" key="1">
    <source>
        <dbReference type="EMBL" id="KAB2100674.1"/>
    </source>
</evidence>
<name>A0ACB6F8D5_9PLEO</name>
<organism evidence="1 2">
    <name type="scientific">Alternaria gaisen</name>
    <dbReference type="NCBI Taxonomy" id="167740"/>
    <lineage>
        <taxon>Eukaryota</taxon>
        <taxon>Fungi</taxon>
        <taxon>Dikarya</taxon>
        <taxon>Ascomycota</taxon>
        <taxon>Pezizomycotina</taxon>
        <taxon>Dothideomycetes</taxon>
        <taxon>Pleosporomycetidae</taxon>
        <taxon>Pleosporales</taxon>
        <taxon>Pleosporineae</taxon>
        <taxon>Pleosporaceae</taxon>
        <taxon>Alternaria</taxon>
        <taxon>Alternaria sect. Alternaria</taxon>
    </lineage>
</organism>
<evidence type="ECO:0000313" key="2">
    <source>
        <dbReference type="Proteomes" id="UP000293547"/>
    </source>
</evidence>
<gene>
    <name evidence="1" type="ORF">AG0111_0g11151</name>
</gene>
<dbReference type="Proteomes" id="UP000293547">
    <property type="component" value="Unassembled WGS sequence"/>
</dbReference>
<accession>A0ACB6F8D5</accession>
<comment type="caution">
    <text evidence="1">The sequence shown here is derived from an EMBL/GenBank/DDBJ whole genome shotgun (WGS) entry which is preliminary data.</text>
</comment>
<proteinExistence type="predicted"/>
<protein>
    <submittedName>
        <fullName evidence="1">Uncharacterized protein</fullName>
    </submittedName>
</protein>
<keyword evidence="2" id="KW-1185">Reference proteome</keyword>
<dbReference type="EMBL" id="PDWZ02000012">
    <property type="protein sequence ID" value="KAB2100674.1"/>
    <property type="molecule type" value="Genomic_DNA"/>
</dbReference>
<sequence>MLDLEDLLSDVLPDPKETVYAVIDIHEEQSASSTPPQLATSGGSTKTLRIRVITPESAQSRTNVVNPISTPVSTKCTLKHLKGLVQEHLSFPMEGDCPALECNCSFARNIDENAVLNVDRTEDHDALHTAILVHSNNVVVAIPVDDNKLSTIQRATNGFMERILEQKLTDKFTNVLRGVVDTGVQLSEDKSYLKLPIMAICSKRCHSHRQDHGRQDGNDAAQRELVVDTHTSECPLEITAHNADITIEAARLEGCAVNGVIDIYAVQRWTLGQNERVDQGKAGIFKKSESWEHHIGQTDRGLASLLSTLRVFTKLTGDQSMEDGQRDSILHTIHLLTRFPPAVRAAHILMRGETPGLPERAALAQCLYEVLKNIVPLQTVRSDPKRFFEGSRLLFGLILEKAKNMKINLEESSTLPYIGMKVYDLRNSITMHPVLSESVQTMSGLVDVGFHEAFEEQGLLSWINRDRYKWSQQSTQHGIGLLKFPVVLEHKPYNDVKNVISPAEYVDLTYLANLCSRNQLSVIPPARLASASAPVLTLDRDGFLAVYVGRAGCAEAGRDILMFRPASMSEEEAVDVSIITQLLEPILAQRKADGSIVFEAYGDIHRKLTAPDEITMICVDLSSSMDERCGFDDIQNSEDVEEEMQEQVRSTVAPPQALVEENSAFDLPGPDELKEYIRSHESYDDFIAIFGTGKDDYHRRQNAEKVFEILKQLHDQQIESMRKRLEGLRQQTSQYYYRTRSEIIDRDMNVLNNRSLRLQKYRSLLCAWLIACLGNVSVSDPLTWRPGKANPKLHKTLPTTESPGFEVPPKYHCPISINVMEDPVTTVDGFTYERKEIERWLRFNERSPFTNLILPSNDLRPNVHMQEQITAYMNGSDIMAKYTQSGNRTRPSSSTMRITFRSPLETRSMDLPRELKAADLWEIAFCLTKGRYTSYELRHRNARIPATQELAVNMINAAYEVFITPLEPTALSTSSGLEELCLIKVYYDYYQDSVVSYWTPKQTTKSLASAVFRYYRQRFMDMSTYHVEQPFIFSTRLHDTWDNHIAGTPVYDHWRLMAPCFNSTYSTGKLATESVVDKNSNDDVSDDTDHEDTALGICPLVFKVFLGGSPRSSKKRDTLSRLDVLKQMFDAYVNRLLAYNFQTHLGLVTFSNKSSLSQKITNAVEQFRHKLNKVKASGDTAIWDSIALAQDQLLEYAKQYPNAKLRIICISDGEDNKSKIEAHSLPSSLYRSGIVVDSFCLGDESDNADLKSTSYLTGGYVFQPDSLEEAMAICEMEPVLSLSERPDTSPKNTVYHRNYLANPGLYSFHVTQEIVKVEKVSRDEFPDRKQHPQRAEPFVELGHFNKVTATIRTGGTVRLSRIHNEVRNSGAKPHPHYDVYICESNMGLWKVVMQGPDDSTYAGGAFLLYLEMGDNYPMSPPEARFITPIYHPNINRHGRICHSILDRNWTLDTSTKDLIDTIYSLLLVPEFSDPINTVVTLNYHCDEVQFKEEAQRHIEKHASKSRESWRNEIVGQAE</sequence>